<evidence type="ECO:0000313" key="4">
    <source>
        <dbReference type="Proteomes" id="UP001460888"/>
    </source>
</evidence>
<dbReference type="InterPro" id="IPR025388">
    <property type="entry name" value="Alginate_export_dom"/>
</dbReference>
<dbReference type="Pfam" id="PF13372">
    <property type="entry name" value="Alginate_exp"/>
    <property type="match status" value="1"/>
</dbReference>
<protein>
    <recommendedName>
        <fullName evidence="2">Alginate export domain-containing protein</fullName>
    </recommendedName>
</protein>
<sequence>MRMNRLYAPAAAVCLVAAGLPMAGNANAAAGGASSNPMQKSRPLRPGPPRYLEQYDFLAESEGHNDFFDPIRHIPVGSSSWLQLGGGFRYRYEDQNEPGFGLGGVNNDSYYQQRLQLHADLHLFDDALRAFVQLENTESWSKETFSPFDESDNELHQAFLDFNTDTYSGGRLTARVGRQEMALGEFVNTTTRAVPNVRQTFDGVRLIYAGPDGYNFNAFFTQPVGTVQDGSFNDSSSDSGDFYGLYSEIPLSESISTDVYYYGYKRDNNALNGAAGKEKRHSTGNRLHGVAGNVDFTVDTLYQFGDLGDQDIKAWGLSGSTGYTFNGVAGKPGMALRFDAASGDDSPTDSESNTFDPLFPANGKFYGNASLTTLSNLIAVGPQFAVSPLPSVTVSPTILALWRESEEDSAYLPGLRPIAGTANVPGSRLGTTYNMFVRWAATANFTLDLEYQYYDVSDVIRDVGGEDTQYASVRASFLF</sequence>
<organism evidence="3 4">
    <name type="scientific">Salinisphaera dokdonensis CL-ES53</name>
    <dbReference type="NCBI Taxonomy" id="1304272"/>
    <lineage>
        <taxon>Bacteria</taxon>
        <taxon>Pseudomonadati</taxon>
        <taxon>Pseudomonadota</taxon>
        <taxon>Gammaproteobacteria</taxon>
        <taxon>Salinisphaerales</taxon>
        <taxon>Salinisphaeraceae</taxon>
        <taxon>Salinisphaera</taxon>
    </lineage>
</organism>
<evidence type="ECO:0000259" key="2">
    <source>
        <dbReference type="Pfam" id="PF13372"/>
    </source>
</evidence>
<feature type="chain" id="PRO_5046042976" description="Alginate export domain-containing protein" evidence="1">
    <location>
        <begin position="29"/>
        <end position="479"/>
    </location>
</feature>
<gene>
    <name evidence="3" type="ORF">SADO_09834</name>
</gene>
<dbReference type="Proteomes" id="UP001460888">
    <property type="component" value="Unassembled WGS sequence"/>
</dbReference>
<feature type="signal peptide" evidence="1">
    <location>
        <begin position="1"/>
        <end position="28"/>
    </location>
</feature>
<dbReference type="RefSeq" id="WP_353111057.1">
    <property type="nucleotide sequence ID" value="NZ_APND01000003.1"/>
</dbReference>
<name>A0ABV2B1Z2_9GAMM</name>
<dbReference type="EMBL" id="APND01000003">
    <property type="protein sequence ID" value="MES1929547.1"/>
    <property type="molecule type" value="Genomic_DNA"/>
</dbReference>
<keyword evidence="4" id="KW-1185">Reference proteome</keyword>
<comment type="caution">
    <text evidence="3">The sequence shown here is derived from an EMBL/GenBank/DDBJ whole genome shotgun (WGS) entry which is preliminary data.</text>
</comment>
<keyword evidence="1" id="KW-0732">Signal</keyword>
<evidence type="ECO:0000313" key="3">
    <source>
        <dbReference type="EMBL" id="MES1929547.1"/>
    </source>
</evidence>
<evidence type="ECO:0000256" key="1">
    <source>
        <dbReference type="SAM" id="SignalP"/>
    </source>
</evidence>
<feature type="domain" description="Alginate export" evidence="2">
    <location>
        <begin position="81"/>
        <end position="472"/>
    </location>
</feature>
<accession>A0ABV2B1Z2</accession>
<reference evidence="3 4" key="1">
    <citation type="submission" date="2013-03" db="EMBL/GenBank/DDBJ databases">
        <title>Salinisphaera dokdonensis CL-ES53 Genome Sequencing.</title>
        <authorList>
            <person name="Li C."/>
            <person name="Lai Q."/>
            <person name="Shao Z."/>
        </authorList>
    </citation>
    <scope>NUCLEOTIDE SEQUENCE [LARGE SCALE GENOMIC DNA]</scope>
    <source>
        <strain evidence="3 4">CL-ES53</strain>
    </source>
</reference>
<proteinExistence type="predicted"/>